<keyword evidence="3 5" id="KW-1133">Transmembrane helix</keyword>
<feature type="transmembrane region" description="Helical" evidence="5">
    <location>
        <begin position="265"/>
        <end position="282"/>
    </location>
</feature>
<evidence type="ECO:0000256" key="4">
    <source>
        <dbReference type="ARBA" id="ARBA00023136"/>
    </source>
</evidence>
<dbReference type="PANTHER" id="PTHR22911:SF6">
    <property type="entry name" value="SOLUTE CARRIER FAMILY 35 MEMBER G1"/>
    <property type="match status" value="1"/>
</dbReference>
<dbReference type="InterPro" id="IPR037185">
    <property type="entry name" value="EmrE-like"/>
</dbReference>
<keyword evidence="4 5" id="KW-0472">Membrane</keyword>
<evidence type="ECO:0000256" key="1">
    <source>
        <dbReference type="ARBA" id="ARBA00004141"/>
    </source>
</evidence>
<feature type="transmembrane region" description="Helical" evidence="5">
    <location>
        <begin position="37"/>
        <end position="60"/>
    </location>
</feature>
<comment type="caution">
    <text evidence="7">The sequence shown here is derived from an EMBL/GenBank/DDBJ whole genome shotgun (WGS) entry which is preliminary data.</text>
</comment>
<dbReference type="Proteomes" id="UP000610558">
    <property type="component" value="Unassembled WGS sequence"/>
</dbReference>
<dbReference type="PANTHER" id="PTHR22911">
    <property type="entry name" value="ACYL-MALONYL CONDENSING ENZYME-RELATED"/>
    <property type="match status" value="1"/>
</dbReference>
<organism evidence="7 8">
    <name type="scientific">Spongiibacter pelagi</name>
    <dbReference type="NCBI Taxonomy" id="2760804"/>
    <lineage>
        <taxon>Bacteria</taxon>
        <taxon>Pseudomonadati</taxon>
        <taxon>Pseudomonadota</taxon>
        <taxon>Gammaproteobacteria</taxon>
        <taxon>Cellvibrionales</taxon>
        <taxon>Spongiibacteraceae</taxon>
        <taxon>Spongiibacter</taxon>
    </lineage>
</organism>
<reference evidence="7" key="1">
    <citation type="submission" date="2020-09" db="EMBL/GenBank/DDBJ databases">
        <authorList>
            <person name="Yoon J.-W."/>
        </authorList>
    </citation>
    <scope>NUCLEOTIDE SEQUENCE</scope>
    <source>
        <strain evidence="7">KMU-158</strain>
    </source>
</reference>
<name>A0A927GV55_9GAMM</name>
<dbReference type="Pfam" id="PF00892">
    <property type="entry name" value="EamA"/>
    <property type="match status" value="2"/>
</dbReference>
<evidence type="ECO:0000256" key="3">
    <source>
        <dbReference type="ARBA" id="ARBA00022989"/>
    </source>
</evidence>
<feature type="transmembrane region" description="Helical" evidence="5">
    <location>
        <begin position="104"/>
        <end position="121"/>
    </location>
</feature>
<comment type="subcellular location">
    <subcellularLocation>
        <location evidence="1">Membrane</location>
        <topology evidence="1">Multi-pass membrane protein</topology>
    </subcellularLocation>
</comment>
<dbReference type="AlphaFoldDB" id="A0A927GV55"/>
<evidence type="ECO:0000256" key="2">
    <source>
        <dbReference type="ARBA" id="ARBA00022692"/>
    </source>
</evidence>
<sequence>MVDQVGRRNLGIGIGLSILTVFLSATVAAVGKHVGQQVHISAIVMAQYSISLLFALPPIARGGLNSLKTPRPLLHLIRGVSGVACFYCYYLALQETTLVEASLLRNTAPLMVPLVIMLLLGERLSPSIWPPLLVGFIGILLVLRPGFQTLSMWHVFGVLSGLGLAISMVTTRLLVLEEPQSRILFYYFLIAVMATLPFFIFSGHKVPDTSWLWLLYMGVVMYLTFILYTQAYRYVPAATLAPINYFGVVFGGVLDWLIWGVTPTGLTLLGVALVMCGGVLVLRNQ</sequence>
<feature type="transmembrane region" description="Helical" evidence="5">
    <location>
        <begin position="12"/>
        <end position="31"/>
    </location>
</feature>
<keyword evidence="2 5" id="KW-0812">Transmembrane</keyword>
<feature type="transmembrane region" description="Helical" evidence="5">
    <location>
        <begin position="210"/>
        <end position="228"/>
    </location>
</feature>
<evidence type="ECO:0000259" key="6">
    <source>
        <dbReference type="Pfam" id="PF00892"/>
    </source>
</evidence>
<dbReference type="Gene3D" id="1.10.3730.20">
    <property type="match status" value="1"/>
</dbReference>
<evidence type="ECO:0000313" key="8">
    <source>
        <dbReference type="Proteomes" id="UP000610558"/>
    </source>
</evidence>
<dbReference type="SUPFAM" id="SSF103481">
    <property type="entry name" value="Multidrug resistance efflux transporter EmrE"/>
    <property type="match status" value="2"/>
</dbReference>
<accession>A0A927GV55</accession>
<dbReference type="GO" id="GO:0016020">
    <property type="term" value="C:membrane"/>
    <property type="evidence" value="ECO:0007669"/>
    <property type="project" value="UniProtKB-SubCell"/>
</dbReference>
<proteinExistence type="predicted"/>
<dbReference type="RefSeq" id="WP_190762399.1">
    <property type="nucleotide sequence ID" value="NZ_JACXLD010000001.1"/>
</dbReference>
<feature type="domain" description="EamA" evidence="6">
    <location>
        <begin position="12"/>
        <end position="143"/>
    </location>
</feature>
<dbReference type="InterPro" id="IPR000620">
    <property type="entry name" value="EamA_dom"/>
</dbReference>
<feature type="transmembrane region" description="Helical" evidence="5">
    <location>
        <begin position="240"/>
        <end position="259"/>
    </location>
</feature>
<feature type="transmembrane region" description="Helical" evidence="5">
    <location>
        <begin position="184"/>
        <end position="204"/>
    </location>
</feature>
<protein>
    <submittedName>
        <fullName evidence="7">DMT family transporter</fullName>
    </submittedName>
</protein>
<evidence type="ECO:0000256" key="5">
    <source>
        <dbReference type="SAM" id="Phobius"/>
    </source>
</evidence>
<dbReference type="EMBL" id="JACXLD010000001">
    <property type="protein sequence ID" value="MBD2858035.1"/>
    <property type="molecule type" value="Genomic_DNA"/>
</dbReference>
<gene>
    <name evidence="7" type="ORF">IB286_03375</name>
</gene>
<feature type="transmembrane region" description="Helical" evidence="5">
    <location>
        <begin position="153"/>
        <end position="175"/>
    </location>
</feature>
<feature type="domain" description="EamA" evidence="6">
    <location>
        <begin position="152"/>
        <end position="282"/>
    </location>
</feature>
<keyword evidence="8" id="KW-1185">Reference proteome</keyword>
<feature type="transmembrane region" description="Helical" evidence="5">
    <location>
        <begin position="128"/>
        <end position="147"/>
    </location>
</feature>
<evidence type="ECO:0000313" key="7">
    <source>
        <dbReference type="EMBL" id="MBD2858035.1"/>
    </source>
</evidence>
<feature type="transmembrane region" description="Helical" evidence="5">
    <location>
        <begin position="72"/>
        <end position="92"/>
    </location>
</feature>